<name>A0A285RF26_9BACL</name>
<evidence type="ECO:0000256" key="1">
    <source>
        <dbReference type="PROSITE-ProRule" id="PRU00182"/>
    </source>
</evidence>
<dbReference type="EMBL" id="OBMQ01000001">
    <property type="protein sequence ID" value="SOB92514.1"/>
    <property type="molecule type" value="Genomic_DNA"/>
</dbReference>
<dbReference type="PANTHER" id="PTHR13633">
    <property type="entry name" value="MITOCHONDRIAL TRANSCRIPTION RESCUE FACTOR 1"/>
    <property type="match status" value="1"/>
</dbReference>
<dbReference type="GO" id="GO:0003723">
    <property type="term" value="F:RNA binding"/>
    <property type="evidence" value="ECO:0007669"/>
    <property type="project" value="UniProtKB-KW"/>
</dbReference>
<dbReference type="InterPro" id="IPR040591">
    <property type="entry name" value="RqcP2_RBD"/>
</dbReference>
<dbReference type="SUPFAM" id="SSF55174">
    <property type="entry name" value="Alpha-L RNA-binding motif"/>
    <property type="match status" value="1"/>
</dbReference>
<dbReference type="Pfam" id="PF17774">
    <property type="entry name" value="YlmH_RBD"/>
    <property type="match status" value="1"/>
</dbReference>
<proteinExistence type="predicted"/>
<dbReference type="InterPro" id="IPR048443">
    <property type="entry name" value="RqcP2_N"/>
</dbReference>
<gene>
    <name evidence="3" type="ORF">SAMN05880501_101509</name>
</gene>
<reference evidence="4" key="1">
    <citation type="submission" date="2017-08" db="EMBL/GenBank/DDBJ databases">
        <authorList>
            <person name="Varghese N."/>
            <person name="Submissions S."/>
        </authorList>
    </citation>
    <scope>NUCLEOTIDE SEQUENCE [LARGE SCALE GENOMIC DNA]</scope>
    <source>
        <strain evidence="4">JC22</strain>
    </source>
</reference>
<accession>A0A285RF26</accession>
<dbReference type="Pfam" id="PF01479">
    <property type="entry name" value="S4"/>
    <property type="match status" value="1"/>
</dbReference>
<evidence type="ECO:0000259" key="2">
    <source>
        <dbReference type="SMART" id="SM00363"/>
    </source>
</evidence>
<dbReference type="InterPro" id="IPR036986">
    <property type="entry name" value="S4_RNA-bd_sf"/>
</dbReference>
<evidence type="ECO:0000313" key="4">
    <source>
        <dbReference type="Proteomes" id="UP000219636"/>
    </source>
</evidence>
<dbReference type="InterPro" id="IPR002942">
    <property type="entry name" value="S4_RNA-bd"/>
</dbReference>
<dbReference type="AlphaFoldDB" id="A0A285RF26"/>
<dbReference type="Pfam" id="PF21278">
    <property type="entry name" value="YlmH_1st"/>
    <property type="match status" value="1"/>
</dbReference>
<dbReference type="Gene3D" id="3.30.70.330">
    <property type="match status" value="1"/>
</dbReference>
<dbReference type="Proteomes" id="UP000219636">
    <property type="component" value="Unassembled WGS sequence"/>
</dbReference>
<sequence>MDHLIQHFRKDEQPFIEKVIGWQREVEDRFAPKLSDFLDPRERFIVTSILTQNNELKITTEGGFHEAERQRMLIYPNYYVPTYEDLQITVFSVNYPSKFVQLKHPDVLGSLLSIGLTRGKFGDIHIDGEKIQFSVAQEVEDYVKMNLNSIGKAKIQLEKLTDKSEIIQMSQEWVNKTYTVSSMRLDTVLASIFNISRQKSQSLIQADKVKVNWTLRDDTSFELHDGDIVSARGFGRVKIVMTEGRTKKDKIRLQIGRLEQK</sequence>
<keyword evidence="1" id="KW-0694">RNA-binding</keyword>
<protein>
    <submittedName>
        <fullName evidence="3">RNA-binding protein YlmH</fullName>
    </submittedName>
</protein>
<dbReference type="PROSITE" id="PS50889">
    <property type="entry name" value="S4"/>
    <property type="match status" value="1"/>
</dbReference>
<dbReference type="PANTHER" id="PTHR13633:SF3">
    <property type="entry name" value="MITOCHONDRIAL TRANSCRIPTION RESCUE FACTOR 1"/>
    <property type="match status" value="1"/>
</dbReference>
<dbReference type="CDD" id="cd00165">
    <property type="entry name" value="S4"/>
    <property type="match status" value="1"/>
</dbReference>
<dbReference type="InterPro" id="IPR012677">
    <property type="entry name" value="Nucleotide-bd_a/b_plait_sf"/>
</dbReference>
<dbReference type="Gene3D" id="3.30.1370.160">
    <property type="match status" value="1"/>
</dbReference>
<dbReference type="RefSeq" id="WP_097072062.1">
    <property type="nucleotide sequence ID" value="NZ_OBMQ01000001.1"/>
</dbReference>
<dbReference type="SMART" id="SM00363">
    <property type="entry name" value="S4"/>
    <property type="match status" value="1"/>
</dbReference>
<feature type="domain" description="RNA-binding S4" evidence="2">
    <location>
        <begin position="183"/>
        <end position="240"/>
    </location>
</feature>
<dbReference type="OrthoDB" id="9812787at2"/>
<keyword evidence="4" id="KW-1185">Reference proteome</keyword>
<dbReference type="Gene3D" id="3.10.290.10">
    <property type="entry name" value="RNA-binding S4 domain"/>
    <property type="match status" value="1"/>
</dbReference>
<organism evidence="3 4">
    <name type="scientific">Ureibacillus xyleni</name>
    <dbReference type="NCBI Taxonomy" id="614648"/>
    <lineage>
        <taxon>Bacteria</taxon>
        <taxon>Bacillati</taxon>
        <taxon>Bacillota</taxon>
        <taxon>Bacilli</taxon>
        <taxon>Bacillales</taxon>
        <taxon>Caryophanaceae</taxon>
        <taxon>Ureibacillus</taxon>
    </lineage>
</organism>
<evidence type="ECO:0000313" key="3">
    <source>
        <dbReference type="EMBL" id="SOB92514.1"/>
    </source>
</evidence>